<keyword evidence="1" id="KW-0378">Hydrolase</keyword>
<dbReference type="AlphaFoldDB" id="A0A0G8F560"/>
<accession>A0A0G8F560</accession>
<dbReference type="PATRIC" id="fig|1396.428.peg.2405"/>
<reference evidence="1 2" key="1">
    <citation type="submission" date="2015-04" db="EMBL/GenBank/DDBJ databases">
        <title>Draft Genome Sequences of Eight Spore-Forming Food Isolates of Bacillus cereus Genome sequencing.</title>
        <authorList>
            <person name="Krawcyk A.O."/>
            <person name="de Jong A."/>
            <person name="Eijlander R.T."/>
            <person name="Berendsen E.M."/>
            <person name="Holsappel S."/>
            <person name="Wells-Bennik M."/>
            <person name="Kuipers O.P."/>
        </authorList>
    </citation>
    <scope>NUCLEOTIDE SEQUENCE [LARGE SCALE GENOMIC DNA]</scope>
    <source>
        <strain evidence="1 2">B4077</strain>
    </source>
</reference>
<evidence type="ECO:0000313" key="1">
    <source>
        <dbReference type="EMBL" id="KLA31535.1"/>
    </source>
</evidence>
<organism evidence="1 2">
    <name type="scientific">Bacillus cereus</name>
    <dbReference type="NCBI Taxonomy" id="1396"/>
    <lineage>
        <taxon>Bacteria</taxon>
        <taxon>Bacillati</taxon>
        <taxon>Bacillota</taxon>
        <taxon>Bacilli</taxon>
        <taxon>Bacillales</taxon>
        <taxon>Bacillaceae</taxon>
        <taxon>Bacillus</taxon>
        <taxon>Bacillus cereus group</taxon>
    </lineage>
</organism>
<dbReference type="Proteomes" id="UP000035214">
    <property type="component" value="Unassembled WGS sequence"/>
</dbReference>
<comment type="caution">
    <text evidence="1">The sequence shown here is derived from an EMBL/GenBank/DDBJ whole genome shotgun (WGS) entry which is preliminary data.</text>
</comment>
<gene>
    <name evidence="1" type="ORF">B4077_2943</name>
</gene>
<proteinExistence type="predicted"/>
<name>A0A0G8F560_BACCE</name>
<dbReference type="EC" id="3.3.2.1" evidence="1"/>
<evidence type="ECO:0000313" key="2">
    <source>
        <dbReference type="Proteomes" id="UP000035214"/>
    </source>
</evidence>
<dbReference type="GO" id="GO:0008908">
    <property type="term" value="F:isochorismatase activity"/>
    <property type="evidence" value="ECO:0007669"/>
    <property type="project" value="UniProtKB-EC"/>
</dbReference>
<protein>
    <submittedName>
        <fullName evidence="1">Isochorismatase</fullName>
        <ecNumber evidence="1">3.3.2.1</ecNumber>
    </submittedName>
</protein>
<dbReference type="EMBL" id="LCYI01000013">
    <property type="protein sequence ID" value="KLA31535.1"/>
    <property type="molecule type" value="Genomic_DNA"/>
</dbReference>
<sequence>MPGLDIKDFIGSVLNWSNVIEVLYYDEYVEAYTNKGSCAK</sequence>